<keyword evidence="1" id="KW-1133">Transmembrane helix</keyword>
<dbReference type="RefSeq" id="WP_313544523.1">
    <property type="nucleotide sequence ID" value="NZ_CP134880.1"/>
</dbReference>
<feature type="transmembrane region" description="Helical" evidence="1">
    <location>
        <begin position="370"/>
        <end position="390"/>
    </location>
</feature>
<name>A0AA96JAB7_9MICO</name>
<organism evidence="2">
    <name type="scientific">Demequina capsici</name>
    <dbReference type="NCBI Taxonomy" id="3075620"/>
    <lineage>
        <taxon>Bacteria</taxon>
        <taxon>Bacillati</taxon>
        <taxon>Actinomycetota</taxon>
        <taxon>Actinomycetes</taxon>
        <taxon>Micrococcales</taxon>
        <taxon>Demequinaceae</taxon>
        <taxon>Demequina</taxon>
    </lineage>
</organism>
<gene>
    <name evidence="2" type="ORF">RN607_04125</name>
</gene>
<feature type="transmembrane region" description="Helical" evidence="1">
    <location>
        <begin position="123"/>
        <end position="146"/>
    </location>
</feature>
<dbReference type="InterPro" id="IPR011701">
    <property type="entry name" value="MFS"/>
</dbReference>
<dbReference type="PANTHER" id="PTHR23523:SF2">
    <property type="entry name" value="2-NITROIMIDAZOLE TRANSPORTER"/>
    <property type="match status" value="1"/>
</dbReference>
<feature type="transmembrane region" description="Helical" evidence="1">
    <location>
        <begin position="215"/>
        <end position="237"/>
    </location>
</feature>
<dbReference type="KEGG" id="dcp:RN607_04125"/>
<reference evidence="2" key="1">
    <citation type="submission" date="2023-09" db="EMBL/GenBank/DDBJ databases">
        <title>Demequina sp. a novel bacteria isolated from Capsicum annuum.</title>
        <authorList>
            <person name="Humaira Z."/>
            <person name="Lee J."/>
            <person name="Cho D."/>
        </authorList>
    </citation>
    <scope>NUCLEOTIDE SEQUENCE</scope>
    <source>
        <strain evidence="2">PMTSA13</strain>
    </source>
</reference>
<feature type="transmembrane region" description="Helical" evidence="1">
    <location>
        <begin position="285"/>
        <end position="308"/>
    </location>
</feature>
<keyword evidence="1" id="KW-0472">Membrane</keyword>
<dbReference type="GO" id="GO:0022857">
    <property type="term" value="F:transmembrane transporter activity"/>
    <property type="evidence" value="ECO:0007669"/>
    <property type="project" value="InterPro"/>
</dbReference>
<dbReference type="Gene3D" id="1.20.1250.20">
    <property type="entry name" value="MFS general substrate transporter like domains"/>
    <property type="match status" value="2"/>
</dbReference>
<feature type="transmembrane region" description="Helical" evidence="1">
    <location>
        <begin position="66"/>
        <end position="84"/>
    </location>
</feature>
<dbReference type="Pfam" id="PF07690">
    <property type="entry name" value="MFS_1"/>
    <property type="match status" value="1"/>
</dbReference>
<sequence length="408" mass="42308">MGVLLFAATVLRAPIAVVAPLVSDIQAELHLDAPTAGLLTSIPALCFGLLTPAASWLLGRVGINHGMLYCLGGIVVGSVVRSFAGLAGLLAGTVVIGAALAIGNIAVPMLIGRQFRHRAALLMSAYSASVNIMVAFVTATAVPIALVTGWRWASAWVGVLVGAMALVLWIVVYPPGVRGASAKVRRLAGLEEAAPSMTRGSRAGAPVRAIGRWRFVWLLQIAFAGHTVSYFSMTAWLPLALADEQGLGAAGAGVASSVFQAAGIIGPFLVPVLVGPLRWSQPRTLGVIAAGWLMLPLGLLAAPGWWLLWTTVGGLAQGAFFTALFLSVVLRSRDVDENRRITTRVQVAGYTAAATGPVLAGLIYERTSGWTIPFAFVLGVLAVGSVAAVASARDRSEPADEEQPPAQA</sequence>
<accession>A0AA96JAB7</accession>
<evidence type="ECO:0000313" key="2">
    <source>
        <dbReference type="EMBL" id="WNM28197.1"/>
    </source>
</evidence>
<evidence type="ECO:0000256" key="1">
    <source>
        <dbReference type="SAM" id="Phobius"/>
    </source>
</evidence>
<feature type="transmembrane region" description="Helical" evidence="1">
    <location>
        <begin position="314"/>
        <end position="333"/>
    </location>
</feature>
<keyword evidence="1" id="KW-0812">Transmembrane</keyword>
<dbReference type="EMBL" id="CP134880">
    <property type="protein sequence ID" value="WNM28197.1"/>
    <property type="molecule type" value="Genomic_DNA"/>
</dbReference>
<dbReference type="PANTHER" id="PTHR23523">
    <property type="match status" value="1"/>
</dbReference>
<feature type="transmembrane region" description="Helical" evidence="1">
    <location>
        <begin position="90"/>
        <end position="111"/>
    </location>
</feature>
<dbReference type="Proteomes" id="UP001303408">
    <property type="component" value="Chromosome"/>
</dbReference>
<dbReference type="InterPro" id="IPR052524">
    <property type="entry name" value="MFS_Cyanate_Porter"/>
</dbReference>
<dbReference type="SUPFAM" id="SSF103473">
    <property type="entry name" value="MFS general substrate transporter"/>
    <property type="match status" value="1"/>
</dbReference>
<dbReference type="AlphaFoldDB" id="A0AA96JAB7"/>
<proteinExistence type="predicted"/>
<protein>
    <submittedName>
        <fullName evidence="2">MFS transporter</fullName>
    </submittedName>
</protein>
<feature type="transmembrane region" description="Helical" evidence="1">
    <location>
        <begin position="249"/>
        <end position="273"/>
    </location>
</feature>
<feature type="transmembrane region" description="Helical" evidence="1">
    <location>
        <begin position="152"/>
        <end position="173"/>
    </location>
</feature>
<feature type="transmembrane region" description="Helical" evidence="1">
    <location>
        <begin position="345"/>
        <end position="364"/>
    </location>
</feature>
<dbReference type="InterPro" id="IPR036259">
    <property type="entry name" value="MFS_trans_sf"/>
</dbReference>
<feature type="transmembrane region" description="Helical" evidence="1">
    <location>
        <begin position="36"/>
        <end position="59"/>
    </location>
</feature>